<reference evidence="4" key="1">
    <citation type="journal article" date="2014" name="Front. Microbiol.">
        <title>High frequency of phylogenetically diverse reductive dehalogenase-homologous genes in deep subseafloor sedimentary metagenomes.</title>
        <authorList>
            <person name="Kawai M."/>
            <person name="Futagami T."/>
            <person name="Toyoda A."/>
            <person name="Takaki Y."/>
            <person name="Nishi S."/>
            <person name="Hori S."/>
            <person name="Arai W."/>
            <person name="Tsubouchi T."/>
            <person name="Morono Y."/>
            <person name="Uchiyama I."/>
            <person name="Ito T."/>
            <person name="Fujiyama A."/>
            <person name="Inagaki F."/>
            <person name="Takami H."/>
        </authorList>
    </citation>
    <scope>NUCLEOTIDE SEQUENCE</scope>
    <source>
        <strain evidence="4">Expedition CK06-06</strain>
    </source>
</reference>
<dbReference type="AlphaFoldDB" id="X1ISM4"/>
<evidence type="ECO:0000256" key="1">
    <source>
        <dbReference type="ARBA" id="ARBA00022737"/>
    </source>
</evidence>
<dbReference type="PANTHER" id="PTHR44943:SF8">
    <property type="entry name" value="TPR REPEAT-CONTAINING PROTEIN MJ0263"/>
    <property type="match status" value="1"/>
</dbReference>
<sequence length="141" mass="16512">CGLYSLLGALHSGEKKFNKAIASYEKLITLEPNNTRNYQRLGETYFKIEEKEKAVATWRKIMELNPDDAYSYTQVGRIYKKHGLYDEAISAYEKALELGNEWSRKWARRELVELYEKTGRLNELAQELEKKLKNIEKGESK</sequence>
<proteinExistence type="predicted"/>
<dbReference type="PANTHER" id="PTHR44943">
    <property type="entry name" value="CELLULOSE SYNTHASE OPERON PROTEIN C"/>
    <property type="match status" value="1"/>
</dbReference>
<dbReference type="Pfam" id="PF12895">
    <property type="entry name" value="ANAPC3"/>
    <property type="match status" value="1"/>
</dbReference>
<organism evidence="4">
    <name type="scientific">marine sediment metagenome</name>
    <dbReference type="NCBI Taxonomy" id="412755"/>
    <lineage>
        <taxon>unclassified sequences</taxon>
        <taxon>metagenomes</taxon>
        <taxon>ecological metagenomes</taxon>
    </lineage>
</organism>
<dbReference type="Gene3D" id="1.25.40.10">
    <property type="entry name" value="Tetratricopeptide repeat domain"/>
    <property type="match status" value="1"/>
</dbReference>
<accession>X1ISM4</accession>
<dbReference type="PROSITE" id="PS50005">
    <property type="entry name" value="TPR"/>
    <property type="match status" value="3"/>
</dbReference>
<keyword evidence="3" id="KW-0175">Coiled coil</keyword>
<dbReference type="InterPro" id="IPR019734">
    <property type="entry name" value="TPR_rpt"/>
</dbReference>
<gene>
    <name evidence="4" type="ORF">S03H2_49415</name>
</gene>
<comment type="caution">
    <text evidence="4">The sequence shown here is derived from an EMBL/GenBank/DDBJ whole genome shotgun (WGS) entry which is preliminary data.</text>
</comment>
<evidence type="ECO:0000256" key="3">
    <source>
        <dbReference type="SAM" id="Coils"/>
    </source>
</evidence>
<keyword evidence="1" id="KW-0677">Repeat</keyword>
<feature type="non-terminal residue" evidence="4">
    <location>
        <position position="1"/>
    </location>
</feature>
<dbReference type="SMART" id="SM00028">
    <property type="entry name" value="TPR"/>
    <property type="match status" value="3"/>
</dbReference>
<feature type="coiled-coil region" evidence="3">
    <location>
        <begin position="111"/>
        <end position="141"/>
    </location>
</feature>
<keyword evidence="2" id="KW-0802">TPR repeat</keyword>
<dbReference type="PROSITE" id="PS50293">
    <property type="entry name" value="TPR_REGION"/>
    <property type="match status" value="1"/>
</dbReference>
<dbReference type="EMBL" id="BARU01031226">
    <property type="protein sequence ID" value="GAH72265.1"/>
    <property type="molecule type" value="Genomic_DNA"/>
</dbReference>
<dbReference type="InterPro" id="IPR051685">
    <property type="entry name" value="Ycf3/AcsC/BcsC/TPR_MFPF"/>
</dbReference>
<evidence type="ECO:0000313" key="4">
    <source>
        <dbReference type="EMBL" id="GAH72265.1"/>
    </source>
</evidence>
<name>X1ISM4_9ZZZZ</name>
<protein>
    <submittedName>
        <fullName evidence="4">Uncharacterized protein</fullName>
    </submittedName>
</protein>
<dbReference type="SUPFAM" id="SSF48452">
    <property type="entry name" value="TPR-like"/>
    <property type="match status" value="1"/>
</dbReference>
<evidence type="ECO:0000256" key="2">
    <source>
        <dbReference type="ARBA" id="ARBA00022803"/>
    </source>
</evidence>
<dbReference type="InterPro" id="IPR011990">
    <property type="entry name" value="TPR-like_helical_dom_sf"/>
</dbReference>